<feature type="compositionally biased region" description="Basic and acidic residues" evidence="14">
    <location>
        <begin position="795"/>
        <end position="804"/>
    </location>
</feature>
<evidence type="ECO:0000313" key="16">
    <source>
        <dbReference type="Ensembl" id="ENSLLEP00000004386.1"/>
    </source>
</evidence>
<feature type="compositionally biased region" description="Basic and acidic residues" evidence="14">
    <location>
        <begin position="936"/>
        <end position="955"/>
    </location>
</feature>
<dbReference type="PROSITE" id="PS00028">
    <property type="entry name" value="ZINC_FINGER_C2H2_1"/>
    <property type="match status" value="1"/>
</dbReference>
<dbReference type="FunFam" id="3.30.160.60:FF:002187">
    <property type="entry name" value="RE1-silencing transcription factor"/>
    <property type="match status" value="1"/>
</dbReference>
<dbReference type="FunFam" id="3.30.160.60:FF:000395">
    <property type="entry name" value="zinc finger protein 513"/>
    <property type="match status" value="1"/>
</dbReference>
<keyword evidence="9" id="KW-0805">Transcription regulation</keyword>
<feature type="region of interest" description="Disordered" evidence="14">
    <location>
        <begin position="114"/>
        <end position="146"/>
    </location>
</feature>
<dbReference type="GO" id="GO:0005634">
    <property type="term" value="C:nucleus"/>
    <property type="evidence" value="ECO:0007669"/>
    <property type="project" value="UniProtKB-SubCell"/>
</dbReference>
<dbReference type="PROSITE" id="PS50157">
    <property type="entry name" value="ZINC_FINGER_C2H2_2"/>
    <property type="match status" value="5"/>
</dbReference>
<evidence type="ECO:0000256" key="9">
    <source>
        <dbReference type="ARBA" id="ARBA00023015"/>
    </source>
</evidence>
<keyword evidence="8" id="KW-0862">Zinc</keyword>
<reference evidence="16" key="2">
    <citation type="submission" date="2025-09" db="UniProtKB">
        <authorList>
            <consortium name="Ensembl"/>
        </authorList>
    </citation>
    <scope>IDENTIFICATION</scope>
</reference>
<sequence length="1025" mass="114981">MATQMVSQAGGSSLFGNNGNFGISLDGAMYGLPDLSKAEIAAPQLIMLANVALTGEVSSSCCDYIMDEERQMAELTTVNDNSFSDGEGERMEESHDTDNASELFNLITVEPSETQTVSGFGDAPDPQSEYYSSDAEKQVETPAVTDKNKSLKSKPFRCKPCQYWAENEEAFVLHIKSHSAKPFIDSEMPTTPETKDSESYLTEEGEFSKGPIRCDRCGYNTNRFDHYLAHLKHHEKVGENERVYKCTICTYTTVSVYHWKKHLRNHFPRIVYSCSQCSYFSDRKNNYIQHIRTHTGERPYQCVVCPYSSSQKTHLTRHMRTHSGEKPFKCEQCSYVASNQHEVTRHARQVHNGPKPLTCPHCMYKTADRSNFKKHVELHVNPRQFMCPVCDYAASKKCNLQYHIKSRHSSCADLTMDVSKVKLRTKKLEVEVMDSTIGIRNDNENAEVNDLEGKKPVESVNEEKKNITKLKKHFPEPVNGQVAKSSRRSSSLLKSGDESNVEISTKPKCGKRKVRSEDKLKANDAQTTTMKKKKLVQKHKSSEMDKKKIKTEPSHKLKGSKKKNKENKLSLKKKNGKQRNRKTVKTKKSSPKETMEDENSLEIEARVNASDCPEAPDSYVQENTEINAVTPTADPPEGHAESGTEEEILNLSTTSEHADLPLPSENSANMSTDLPTENTDSAEVDVNPSTILLGPEGKLQMETTDIHISTVMVQTDESTEGGYCQDKQDVLESNAHELSSKMDCSASELRNTSEGTRAVDREEEQEHDESKQNGDLETIVELEQNMTENECHLDRTEASGEQHFSENNGTLELGEKLEGDDKLQNTFTTPVNKELEEQEKSGETVSLQGYEKIEDQSKNPGNLEMNMESNGLDTPKNTSEINEKSLEKVDAVETPDLLSECCARNLKNCEPKDIQTSAAPCKVSGNPTLDPEEDEGIHSHDGSDISDNVSERSDDSGLNGVPSVQKALADKPGVERTCTERNNSKENFVCIFCDRSFKKEEEYTKHLKRHLVNVYYLEKAAQGQV</sequence>
<gene>
    <name evidence="16" type="primary">REST</name>
</gene>
<dbReference type="InterPro" id="IPR013087">
    <property type="entry name" value="Znf_C2H2_type"/>
</dbReference>
<organism evidence="16 17">
    <name type="scientific">Leptobrachium leishanense</name>
    <name type="common">Leishan spiny toad</name>
    <dbReference type="NCBI Taxonomy" id="445787"/>
    <lineage>
        <taxon>Eukaryota</taxon>
        <taxon>Metazoa</taxon>
        <taxon>Chordata</taxon>
        <taxon>Craniata</taxon>
        <taxon>Vertebrata</taxon>
        <taxon>Euteleostomi</taxon>
        <taxon>Amphibia</taxon>
        <taxon>Batrachia</taxon>
        <taxon>Anura</taxon>
        <taxon>Pelobatoidea</taxon>
        <taxon>Megophryidae</taxon>
        <taxon>Leptobrachium</taxon>
    </lineage>
</organism>
<evidence type="ECO:0000256" key="4">
    <source>
        <dbReference type="ARBA" id="ARBA00022491"/>
    </source>
</evidence>
<feature type="compositionally biased region" description="Polar residues" evidence="14">
    <location>
        <begin position="867"/>
        <end position="878"/>
    </location>
</feature>
<evidence type="ECO:0000256" key="11">
    <source>
        <dbReference type="ARBA" id="ARBA00023242"/>
    </source>
</evidence>
<dbReference type="AlphaFoldDB" id="A0A8C5P8D9"/>
<comment type="function">
    <text evidence="12">Transcriptional repressor which binds neuron-restrictive silencer element (NRSE) and represses neuronal gene transcription in non-neuronal cells. Plays a role in the early development of the nervous system and is required for proper patterning of the neuroectoderm during gastrulation. This involves the correct speciation of the neuroepithelial domain and adequate development of the non-neural ectoderm.</text>
</comment>
<evidence type="ECO:0000256" key="10">
    <source>
        <dbReference type="ARBA" id="ARBA00023163"/>
    </source>
</evidence>
<evidence type="ECO:0000256" key="5">
    <source>
        <dbReference type="ARBA" id="ARBA00022723"/>
    </source>
</evidence>
<evidence type="ECO:0000313" key="17">
    <source>
        <dbReference type="Proteomes" id="UP000694569"/>
    </source>
</evidence>
<evidence type="ECO:0000256" key="12">
    <source>
        <dbReference type="ARBA" id="ARBA00053980"/>
    </source>
</evidence>
<feature type="compositionally biased region" description="Basic and acidic residues" evidence="14">
    <location>
        <begin position="540"/>
        <end position="555"/>
    </location>
</feature>
<proteinExistence type="predicted"/>
<reference evidence="16" key="1">
    <citation type="submission" date="2025-08" db="UniProtKB">
        <authorList>
            <consortium name="Ensembl"/>
        </authorList>
    </citation>
    <scope>IDENTIFICATION</scope>
</reference>
<feature type="compositionally biased region" description="Basic residues" evidence="14">
    <location>
        <begin position="556"/>
        <end position="589"/>
    </location>
</feature>
<dbReference type="InterPro" id="IPR036236">
    <property type="entry name" value="Znf_C2H2_sf"/>
</dbReference>
<comment type="subcellular location">
    <subcellularLocation>
        <location evidence="2">Cytoplasm</location>
    </subcellularLocation>
    <subcellularLocation>
        <location evidence="1">Nucleus</location>
    </subcellularLocation>
</comment>
<evidence type="ECO:0000256" key="13">
    <source>
        <dbReference type="PROSITE-ProRule" id="PRU00042"/>
    </source>
</evidence>
<dbReference type="PANTHER" id="PTHR24403:SF102">
    <property type="entry name" value="RE1-SILENCING TRANSCRIPTION FACTOR"/>
    <property type="match status" value="1"/>
</dbReference>
<dbReference type="GO" id="GO:0045664">
    <property type="term" value="P:regulation of neuron differentiation"/>
    <property type="evidence" value="ECO:0007669"/>
    <property type="project" value="UniProtKB-ARBA"/>
</dbReference>
<protein>
    <submittedName>
        <fullName evidence="16">RE1 silencing transcription factor</fullName>
    </submittedName>
</protein>
<dbReference type="Pfam" id="PF24540">
    <property type="entry name" value="zf-C2H2_REST"/>
    <property type="match status" value="1"/>
</dbReference>
<dbReference type="Pfam" id="PF00096">
    <property type="entry name" value="zf-C2H2"/>
    <property type="match status" value="1"/>
</dbReference>
<dbReference type="SMART" id="SM00355">
    <property type="entry name" value="ZnF_C2H2"/>
    <property type="match status" value="9"/>
</dbReference>
<keyword evidence="7 13" id="KW-0863">Zinc-finger</keyword>
<dbReference type="FunFam" id="3.30.160.60:FF:000805">
    <property type="entry name" value="RE1-silencing transcription factor B"/>
    <property type="match status" value="1"/>
</dbReference>
<feature type="region of interest" description="Disordered" evidence="14">
    <location>
        <begin position="183"/>
        <end position="202"/>
    </location>
</feature>
<evidence type="ECO:0000256" key="3">
    <source>
        <dbReference type="ARBA" id="ARBA00022490"/>
    </source>
</evidence>
<keyword evidence="5" id="KW-0479">Metal-binding</keyword>
<dbReference type="Ensembl" id="ENSLLET00000004586.1">
    <property type="protein sequence ID" value="ENSLLEP00000004386.1"/>
    <property type="gene ID" value="ENSLLEG00000002772.1"/>
</dbReference>
<evidence type="ECO:0000256" key="6">
    <source>
        <dbReference type="ARBA" id="ARBA00022737"/>
    </source>
</evidence>
<keyword evidence="11" id="KW-0539">Nucleus</keyword>
<dbReference type="Gene3D" id="3.30.160.60">
    <property type="entry name" value="Classic Zinc Finger"/>
    <property type="match status" value="5"/>
</dbReference>
<dbReference type="SUPFAM" id="SSF57667">
    <property type="entry name" value="beta-beta-alpha zinc fingers"/>
    <property type="match status" value="3"/>
</dbReference>
<feature type="compositionally biased region" description="Polar residues" evidence="14">
    <location>
        <begin position="620"/>
        <end position="630"/>
    </location>
</feature>
<feature type="region of interest" description="Disordered" evidence="14">
    <location>
        <begin position="795"/>
        <end position="878"/>
    </location>
</feature>
<feature type="compositionally biased region" description="Basic and acidic residues" evidence="14">
    <location>
        <begin position="813"/>
        <end position="823"/>
    </location>
</feature>
<dbReference type="OrthoDB" id="427030at2759"/>
<dbReference type="InterPro" id="IPR050688">
    <property type="entry name" value="Zinc_finger/UBP_domain"/>
</dbReference>
<evidence type="ECO:0000256" key="1">
    <source>
        <dbReference type="ARBA" id="ARBA00004123"/>
    </source>
</evidence>
<feature type="region of interest" description="Disordered" evidence="14">
    <location>
        <begin position="917"/>
        <end position="977"/>
    </location>
</feature>
<feature type="compositionally biased region" description="Basic and acidic residues" evidence="14">
    <location>
        <begin position="968"/>
        <end position="977"/>
    </location>
</feature>
<dbReference type="FunFam" id="3.30.160.60:FF:000662">
    <property type="entry name" value="RE1-silencing transcription factor A"/>
    <property type="match status" value="1"/>
</dbReference>
<dbReference type="GO" id="GO:0045944">
    <property type="term" value="P:positive regulation of transcription by RNA polymerase II"/>
    <property type="evidence" value="ECO:0007669"/>
    <property type="project" value="TreeGrafter"/>
</dbReference>
<dbReference type="PANTHER" id="PTHR24403">
    <property type="entry name" value="ZINC FINGER PROTEIN"/>
    <property type="match status" value="1"/>
</dbReference>
<accession>A0A8C5P8D9</accession>
<keyword evidence="17" id="KW-1185">Reference proteome</keyword>
<dbReference type="GO" id="GO:0008270">
    <property type="term" value="F:zinc ion binding"/>
    <property type="evidence" value="ECO:0007669"/>
    <property type="project" value="UniProtKB-KW"/>
</dbReference>
<dbReference type="GO" id="GO:0045596">
    <property type="term" value="P:negative regulation of cell differentiation"/>
    <property type="evidence" value="ECO:0007669"/>
    <property type="project" value="UniProtKB-ARBA"/>
</dbReference>
<dbReference type="GeneTree" id="ENSGT00940000155341"/>
<keyword evidence="3" id="KW-0963">Cytoplasm</keyword>
<dbReference type="FunFam" id="3.30.160.60:FF:000952">
    <property type="entry name" value="RE1-silencing transcription factor B"/>
    <property type="match status" value="1"/>
</dbReference>
<dbReference type="Pfam" id="PF13909">
    <property type="entry name" value="zf-H2C2_5"/>
    <property type="match status" value="1"/>
</dbReference>
<dbReference type="GO" id="GO:0005737">
    <property type="term" value="C:cytoplasm"/>
    <property type="evidence" value="ECO:0007669"/>
    <property type="project" value="UniProtKB-SubCell"/>
</dbReference>
<keyword evidence="6" id="KW-0677">Repeat</keyword>
<feature type="compositionally biased region" description="Basic and acidic residues" evidence="14">
    <location>
        <begin position="833"/>
        <end position="842"/>
    </location>
</feature>
<dbReference type="Proteomes" id="UP000694569">
    <property type="component" value="Unplaced"/>
</dbReference>
<evidence type="ECO:0000256" key="2">
    <source>
        <dbReference type="ARBA" id="ARBA00004496"/>
    </source>
</evidence>
<dbReference type="InterPro" id="IPR057281">
    <property type="entry name" value="Zfn-C2H2_REST"/>
</dbReference>
<feature type="domain" description="C2H2-type" evidence="15">
    <location>
        <begin position="328"/>
        <end position="356"/>
    </location>
</feature>
<feature type="compositionally biased region" description="Polar residues" evidence="14">
    <location>
        <begin position="664"/>
        <end position="681"/>
    </location>
</feature>
<evidence type="ECO:0000256" key="14">
    <source>
        <dbReference type="SAM" id="MobiDB-lite"/>
    </source>
</evidence>
<name>A0A8C5P8D9_9ANUR</name>
<feature type="domain" description="C2H2-type" evidence="15">
    <location>
        <begin position="272"/>
        <end position="299"/>
    </location>
</feature>
<keyword evidence="4" id="KW-0678">Repressor</keyword>
<feature type="compositionally biased region" description="Basic residues" evidence="14">
    <location>
        <begin position="530"/>
        <end position="539"/>
    </location>
</feature>
<feature type="domain" description="C2H2-type" evidence="15">
    <location>
        <begin position="300"/>
        <end position="327"/>
    </location>
</feature>
<feature type="region of interest" description="Disordered" evidence="14">
    <location>
        <begin position="467"/>
        <end position="698"/>
    </location>
</feature>
<feature type="domain" description="C2H2-type" evidence="15">
    <location>
        <begin position="988"/>
        <end position="1010"/>
    </location>
</feature>
<feature type="domain" description="C2H2-type" evidence="15">
    <location>
        <begin position="357"/>
        <end position="384"/>
    </location>
</feature>
<evidence type="ECO:0000259" key="15">
    <source>
        <dbReference type="PROSITE" id="PS50157"/>
    </source>
</evidence>
<keyword evidence="10" id="KW-0804">Transcription</keyword>
<evidence type="ECO:0000256" key="7">
    <source>
        <dbReference type="ARBA" id="ARBA00022771"/>
    </source>
</evidence>
<feature type="region of interest" description="Disordered" evidence="14">
    <location>
        <begin position="738"/>
        <end position="776"/>
    </location>
</feature>
<evidence type="ECO:0000256" key="8">
    <source>
        <dbReference type="ARBA" id="ARBA00022833"/>
    </source>
</evidence>